<reference evidence="1 2" key="1">
    <citation type="submission" date="2019-04" db="EMBL/GenBank/DDBJ databases">
        <title>Friends and foes A comparative genomics studyof 23 Aspergillus species from section Flavi.</title>
        <authorList>
            <consortium name="DOE Joint Genome Institute"/>
            <person name="Kjaerbolling I."/>
            <person name="Vesth T."/>
            <person name="Frisvad J.C."/>
            <person name="Nybo J.L."/>
            <person name="Theobald S."/>
            <person name="Kildgaard S."/>
            <person name="Isbrandt T."/>
            <person name="Kuo A."/>
            <person name="Sato A."/>
            <person name="Lyhne E.K."/>
            <person name="Kogle M.E."/>
            <person name="Wiebenga A."/>
            <person name="Kun R.S."/>
            <person name="Lubbers R.J."/>
            <person name="Makela M.R."/>
            <person name="Barry K."/>
            <person name="Chovatia M."/>
            <person name="Clum A."/>
            <person name="Daum C."/>
            <person name="Haridas S."/>
            <person name="He G."/>
            <person name="LaButti K."/>
            <person name="Lipzen A."/>
            <person name="Mondo S."/>
            <person name="Riley R."/>
            <person name="Salamov A."/>
            <person name="Simmons B.A."/>
            <person name="Magnuson J.K."/>
            <person name="Henrissat B."/>
            <person name="Mortensen U.H."/>
            <person name="Larsen T.O."/>
            <person name="Devries R.P."/>
            <person name="Grigoriev I.V."/>
            <person name="Machida M."/>
            <person name="Baker S.E."/>
            <person name="Andersen M.R."/>
        </authorList>
    </citation>
    <scope>NUCLEOTIDE SEQUENCE [LARGE SCALE GENOMIC DNA]</scope>
    <source>
        <strain evidence="1 2">IBT 29228</strain>
    </source>
</reference>
<protein>
    <submittedName>
        <fullName evidence="1">Uncharacterized protein</fullName>
    </submittedName>
</protein>
<keyword evidence="2" id="KW-1185">Reference proteome</keyword>
<evidence type="ECO:0000313" key="1">
    <source>
        <dbReference type="EMBL" id="KAE8372274.1"/>
    </source>
</evidence>
<dbReference type="EMBL" id="ML736367">
    <property type="protein sequence ID" value="KAE8372274.1"/>
    <property type="molecule type" value="Genomic_DNA"/>
</dbReference>
<dbReference type="Proteomes" id="UP000326198">
    <property type="component" value="Unassembled WGS sequence"/>
</dbReference>
<gene>
    <name evidence="1" type="ORF">BDV26DRAFT_104387</name>
</gene>
<name>A0A5N7AQY9_9EURO</name>
<dbReference type="AlphaFoldDB" id="A0A5N7AQY9"/>
<organism evidence="1 2">
    <name type="scientific">Aspergillus bertholletiae</name>
    <dbReference type="NCBI Taxonomy" id="1226010"/>
    <lineage>
        <taxon>Eukaryota</taxon>
        <taxon>Fungi</taxon>
        <taxon>Dikarya</taxon>
        <taxon>Ascomycota</taxon>
        <taxon>Pezizomycotina</taxon>
        <taxon>Eurotiomycetes</taxon>
        <taxon>Eurotiomycetidae</taxon>
        <taxon>Eurotiales</taxon>
        <taxon>Aspergillaceae</taxon>
        <taxon>Aspergillus</taxon>
        <taxon>Aspergillus subgen. Circumdati</taxon>
    </lineage>
</organism>
<proteinExistence type="predicted"/>
<sequence>MHNALMFVTMVSPSSKSRPSRNSWNSKGLQGFGVVAGQPPRFIGSVSMVIKPRKRFRYQLDPSPRHWRATDHSGVATTSTGKIAMTCGTDSIFAKSTECPGLQAARSRSSVPSSSSAMSQVKLYSVRSTFFTTSPPGSWAGWIYYLMGSRLPDRDEATSDLTGPAINIY</sequence>
<accession>A0A5N7AQY9</accession>
<evidence type="ECO:0000313" key="2">
    <source>
        <dbReference type="Proteomes" id="UP000326198"/>
    </source>
</evidence>